<dbReference type="AlphaFoldDB" id="A0A0A9C0I7"/>
<protein>
    <submittedName>
        <fullName evidence="1">Uncharacterized protein</fullName>
    </submittedName>
</protein>
<reference evidence="1" key="1">
    <citation type="submission" date="2014-09" db="EMBL/GenBank/DDBJ databases">
        <authorList>
            <person name="Magalhaes I.L.F."/>
            <person name="Oliveira U."/>
            <person name="Santos F.R."/>
            <person name="Vidigal T.H.D.A."/>
            <person name="Brescovit A.D."/>
            <person name="Santos A.J."/>
        </authorList>
    </citation>
    <scope>NUCLEOTIDE SEQUENCE</scope>
    <source>
        <tissue evidence="1">Shoot tissue taken approximately 20 cm above the soil surface</tissue>
    </source>
</reference>
<reference evidence="1" key="2">
    <citation type="journal article" date="2015" name="Data Brief">
        <title>Shoot transcriptome of the giant reed, Arundo donax.</title>
        <authorList>
            <person name="Barrero R.A."/>
            <person name="Guerrero F.D."/>
            <person name="Moolhuijzen P."/>
            <person name="Goolsby J.A."/>
            <person name="Tidwell J."/>
            <person name="Bellgard S.E."/>
            <person name="Bellgard M.I."/>
        </authorList>
    </citation>
    <scope>NUCLEOTIDE SEQUENCE</scope>
    <source>
        <tissue evidence="1">Shoot tissue taken approximately 20 cm above the soil surface</tissue>
    </source>
</reference>
<sequence length="29" mass="3483">MKNGQGRLPQVLRIQKVYSRHVRFLKCLN</sequence>
<accession>A0A0A9C0I7</accession>
<dbReference type="EMBL" id="GBRH01228081">
    <property type="protein sequence ID" value="JAD69814.1"/>
    <property type="molecule type" value="Transcribed_RNA"/>
</dbReference>
<name>A0A0A9C0I7_ARUDO</name>
<evidence type="ECO:0000313" key="1">
    <source>
        <dbReference type="EMBL" id="JAD69814.1"/>
    </source>
</evidence>
<proteinExistence type="predicted"/>
<organism evidence="1">
    <name type="scientific">Arundo donax</name>
    <name type="common">Giant reed</name>
    <name type="synonym">Donax arundinaceus</name>
    <dbReference type="NCBI Taxonomy" id="35708"/>
    <lineage>
        <taxon>Eukaryota</taxon>
        <taxon>Viridiplantae</taxon>
        <taxon>Streptophyta</taxon>
        <taxon>Embryophyta</taxon>
        <taxon>Tracheophyta</taxon>
        <taxon>Spermatophyta</taxon>
        <taxon>Magnoliopsida</taxon>
        <taxon>Liliopsida</taxon>
        <taxon>Poales</taxon>
        <taxon>Poaceae</taxon>
        <taxon>PACMAD clade</taxon>
        <taxon>Arundinoideae</taxon>
        <taxon>Arundineae</taxon>
        <taxon>Arundo</taxon>
    </lineage>
</organism>